<dbReference type="RefSeq" id="WP_157552815.1">
    <property type="nucleotide sequence ID" value="NZ_JABELX010000035.1"/>
</dbReference>
<protein>
    <submittedName>
        <fullName evidence="1">Uncharacterized protein</fullName>
    </submittedName>
</protein>
<dbReference type="Proteomes" id="UP000586827">
    <property type="component" value="Unassembled WGS sequence"/>
</dbReference>
<sequence length="99" mass="11559">MGAEERLIASGVSIEESDFWLTDQLDVCGALLVHHVDGEVLRIVAIRPGLTGEKREQFIEWAESRLRRFDEHGPEPDGWRHRTDGGWQLWDHWWEMPNP</sequence>
<organism evidence="1 2">
    <name type="scientific">Nocardia uniformis</name>
    <dbReference type="NCBI Taxonomy" id="53432"/>
    <lineage>
        <taxon>Bacteria</taxon>
        <taxon>Bacillati</taxon>
        <taxon>Actinomycetota</taxon>
        <taxon>Actinomycetes</taxon>
        <taxon>Mycobacteriales</taxon>
        <taxon>Nocardiaceae</taxon>
        <taxon>Nocardia</taxon>
    </lineage>
</organism>
<keyword evidence="2" id="KW-1185">Reference proteome</keyword>
<accession>A0A849CGZ7</accession>
<reference evidence="1 2" key="1">
    <citation type="submission" date="2020-05" db="EMBL/GenBank/DDBJ databases">
        <title>MicrobeNet Type strains.</title>
        <authorList>
            <person name="Nicholson A.C."/>
        </authorList>
    </citation>
    <scope>NUCLEOTIDE SEQUENCE [LARGE SCALE GENOMIC DNA]</scope>
    <source>
        <strain evidence="1 2">JCM 3224</strain>
    </source>
</reference>
<evidence type="ECO:0000313" key="2">
    <source>
        <dbReference type="Proteomes" id="UP000586827"/>
    </source>
</evidence>
<evidence type="ECO:0000313" key="1">
    <source>
        <dbReference type="EMBL" id="NNH76037.1"/>
    </source>
</evidence>
<comment type="caution">
    <text evidence="1">The sequence shown here is derived from an EMBL/GenBank/DDBJ whole genome shotgun (WGS) entry which is preliminary data.</text>
</comment>
<dbReference type="EMBL" id="JABELX010000035">
    <property type="protein sequence ID" value="NNH76037.1"/>
    <property type="molecule type" value="Genomic_DNA"/>
</dbReference>
<name>A0A849CGZ7_9NOCA</name>
<gene>
    <name evidence="1" type="ORF">HLB23_40380</name>
</gene>
<dbReference type="AlphaFoldDB" id="A0A849CGZ7"/>
<proteinExistence type="predicted"/>